<proteinExistence type="predicted"/>
<dbReference type="OrthoDB" id="5578329at2759"/>
<evidence type="ECO:0008006" key="4">
    <source>
        <dbReference type="Google" id="ProtNLM"/>
    </source>
</evidence>
<name>A0A5C3R0E1_9AGAR</name>
<dbReference type="InterPro" id="IPR007727">
    <property type="entry name" value="Spo12"/>
</dbReference>
<dbReference type="AlphaFoldDB" id="A0A5C3R0E1"/>
<evidence type="ECO:0000313" key="3">
    <source>
        <dbReference type="Proteomes" id="UP000305067"/>
    </source>
</evidence>
<sequence length="138" mass="14428">MSASSTPNDSPASSAPIRAMHNPSQAAQVSVPQAPLGNNVANRGPGMGAKTLLAKKFSNQNSSIVSPTDNLVTPVSQKLNAVKRKHFTKPTKPVQLFASQRAETSSDDEDAAPKPASDDTKRPTGSTGMAVDDDENPF</sequence>
<dbReference type="STRING" id="1884261.A0A5C3R0E1"/>
<evidence type="ECO:0000313" key="2">
    <source>
        <dbReference type="EMBL" id="TFL06039.1"/>
    </source>
</evidence>
<gene>
    <name evidence="2" type="ORF">BDV98DRAFT_500029</name>
</gene>
<dbReference type="Pfam" id="PF05032">
    <property type="entry name" value="Spo12"/>
    <property type="match status" value="1"/>
</dbReference>
<feature type="compositionally biased region" description="Polar residues" evidence="1">
    <location>
        <begin position="1"/>
        <end position="13"/>
    </location>
</feature>
<feature type="region of interest" description="Disordered" evidence="1">
    <location>
        <begin position="1"/>
        <end position="53"/>
    </location>
</feature>
<feature type="region of interest" description="Disordered" evidence="1">
    <location>
        <begin position="83"/>
        <end position="138"/>
    </location>
</feature>
<dbReference type="EMBL" id="ML178816">
    <property type="protein sequence ID" value="TFL06039.1"/>
    <property type="molecule type" value="Genomic_DNA"/>
</dbReference>
<accession>A0A5C3R0E1</accession>
<evidence type="ECO:0000256" key="1">
    <source>
        <dbReference type="SAM" id="MobiDB-lite"/>
    </source>
</evidence>
<keyword evidence="3" id="KW-1185">Reference proteome</keyword>
<organism evidence="2 3">
    <name type="scientific">Pterulicium gracile</name>
    <dbReference type="NCBI Taxonomy" id="1884261"/>
    <lineage>
        <taxon>Eukaryota</taxon>
        <taxon>Fungi</taxon>
        <taxon>Dikarya</taxon>
        <taxon>Basidiomycota</taxon>
        <taxon>Agaricomycotina</taxon>
        <taxon>Agaricomycetes</taxon>
        <taxon>Agaricomycetidae</taxon>
        <taxon>Agaricales</taxon>
        <taxon>Pleurotineae</taxon>
        <taxon>Pterulaceae</taxon>
        <taxon>Pterulicium</taxon>
    </lineage>
</organism>
<reference evidence="2 3" key="1">
    <citation type="journal article" date="2019" name="Nat. Ecol. Evol.">
        <title>Megaphylogeny resolves global patterns of mushroom evolution.</title>
        <authorList>
            <person name="Varga T."/>
            <person name="Krizsan K."/>
            <person name="Foldi C."/>
            <person name="Dima B."/>
            <person name="Sanchez-Garcia M."/>
            <person name="Sanchez-Ramirez S."/>
            <person name="Szollosi G.J."/>
            <person name="Szarkandi J.G."/>
            <person name="Papp V."/>
            <person name="Albert L."/>
            <person name="Andreopoulos W."/>
            <person name="Angelini C."/>
            <person name="Antonin V."/>
            <person name="Barry K.W."/>
            <person name="Bougher N.L."/>
            <person name="Buchanan P."/>
            <person name="Buyck B."/>
            <person name="Bense V."/>
            <person name="Catcheside P."/>
            <person name="Chovatia M."/>
            <person name="Cooper J."/>
            <person name="Damon W."/>
            <person name="Desjardin D."/>
            <person name="Finy P."/>
            <person name="Geml J."/>
            <person name="Haridas S."/>
            <person name="Hughes K."/>
            <person name="Justo A."/>
            <person name="Karasinski D."/>
            <person name="Kautmanova I."/>
            <person name="Kiss B."/>
            <person name="Kocsube S."/>
            <person name="Kotiranta H."/>
            <person name="LaButti K.M."/>
            <person name="Lechner B.E."/>
            <person name="Liimatainen K."/>
            <person name="Lipzen A."/>
            <person name="Lukacs Z."/>
            <person name="Mihaltcheva S."/>
            <person name="Morgado L.N."/>
            <person name="Niskanen T."/>
            <person name="Noordeloos M.E."/>
            <person name="Ohm R.A."/>
            <person name="Ortiz-Santana B."/>
            <person name="Ovrebo C."/>
            <person name="Racz N."/>
            <person name="Riley R."/>
            <person name="Savchenko A."/>
            <person name="Shiryaev A."/>
            <person name="Soop K."/>
            <person name="Spirin V."/>
            <person name="Szebenyi C."/>
            <person name="Tomsovsky M."/>
            <person name="Tulloss R.E."/>
            <person name="Uehling J."/>
            <person name="Grigoriev I.V."/>
            <person name="Vagvolgyi C."/>
            <person name="Papp T."/>
            <person name="Martin F.M."/>
            <person name="Miettinen O."/>
            <person name="Hibbett D.S."/>
            <person name="Nagy L.G."/>
        </authorList>
    </citation>
    <scope>NUCLEOTIDE SEQUENCE [LARGE SCALE GENOMIC DNA]</scope>
    <source>
        <strain evidence="2 3">CBS 309.79</strain>
    </source>
</reference>
<protein>
    <recommendedName>
        <fullName evidence="4">Spo12 family-domain-containing protein</fullName>
    </recommendedName>
</protein>
<feature type="compositionally biased region" description="Polar residues" evidence="1">
    <location>
        <begin position="22"/>
        <end position="31"/>
    </location>
</feature>
<dbReference type="Proteomes" id="UP000305067">
    <property type="component" value="Unassembled WGS sequence"/>
</dbReference>